<comment type="caution">
    <text evidence="2">The sequence shown here is derived from an EMBL/GenBank/DDBJ whole genome shotgun (WGS) entry which is preliminary data.</text>
</comment>
<evidence type="ECO:0000313" key="2">
    <source>
        <dbReference type="EMBL" id="KAK4140481.1"/>
    </source>
</evidence>
<evidence type="ECO:0000256" key="1">
    <source>
        <dbReference type="SAM" id="Phobius"/>
    </source>
</evidence>
<dbReference type="Proteomes" id="UP001302676">
    <property type="component" value="Unassembled WGS sequence"/>
</dbReference>
<protein>
    <submittedName>
        <fullName evidence="2">Uncharacterized protein</fullName>
    </submittedName>
</protein>
<keyword evidence="1" id="KW-0472">Membrane</keyword>
<dbReference type="EMBL" id="MU853630">
    <property type="protein sequence ID" value="KAK4140481.1"/>
    <property type="molecule type" value="Genomic_DNA"/>
</dbReference>
<gene>
    <name evidence="2" type="ORF">C8A04DRAFT_31977</name>
</gene>
<evidence type="ECO:0000313" key="3">
    <source>
        <dbReference type="Proteomes" id="UP001302676"/>
    </source>
</evidence>
<accession>A0AAN6ZK97</accession>
<name>A0AAN6ZK97_9PEZI</name>
<proteinExistence type="predicted"/>
<keyword evidence="3" id="KW-1185">Reference proteome</keyword>
<organism evidence="2 3">
    <name type="scientific">Dichotomopilus funicola</name>
    <dbReference type="NCBI Taxonomy" id="1934379"/>
    <lineage>
        <taxon>Eukaryota</taxon>
        <taxon>Fungi</taxon>
        <taxon>Dikarya</taxon>
        <taxon>Ascomycota</taxon>
        <taxon>Pezizomycotina</taxon>
        <taxon>Sordariomycetes</taxon>
        <taxon>Sordariomycetidae</taxon>
        <taxon>Sordariales</taxon>
        <taxon>Chaetomiaceae</taxon>
        <taxon>Dichotomopilus</taxon>
    </lineage>
</organism>
<feature type="transmembrane region" description="Helical" evidence="1">
    <location>
        <begin position="301"/>
        <end position="321"/>
    </location>
</feature>
<sequence length="441" mass="49178">MTSAFPLPDLPVIIQQLAGILPLTALVEFIDLPTKLHGFHLTGRVPLWNWPITPAGARLLTRTHENVDACCLDSFDRSTTLHCIDGRFGDLYPSSTPTTTRLWLGALKTYLKIPNLSPRMQQDNIRRQRLEVVLFQNSNNTAATTQPADAVNGSLASSWPAVLRRATNWRPLPYTILSLTGWVLWASAVGIALATQLYLAAAYLLLLPLSGLTVKYAHGGEPRGLLDNRPSPNSRVVIATNSLNASDWWLFYGASPTVNSILNKPLNRAGAPPSRYAVFVLQGLILGQWALAVATCAFQNWNAIFVSIWLAFCSLSSAYLYPAQQGVRDWLELDCGVKARKVTAEFSSRRSMLVAMVYLNPDSKTNGLSWINPILAPCDERTRWERALLQYIDDGSFAIEEKREYWHDFIEEGVEMGRKIESVIKELQTIHGQVDIKTHHV</sequence>
<feature type="transmembrane region" description="Helical" evidence="1">
    <location>
        <begin position="276"/>
        <end position="295"/>
    </location>
</feature>
<dbReference type="RefSeq" id="XP_062633852.1">
    <property type="nucleotide sequence ID" value="XM_062781935.1"/>
</dbReference>
<reference evidence="2" key="1">
    <citation type="journal article" date="2023" name="Mol. Phylogenet. Evol.">
        <title>Genome-scale phylogeny and comparative genomics of the fungal order Sordariales.</title>
        <authorList>
            <person name="Hensen N."/>
            <person name="Bonometti L."/>
            <person name="Westerberg I."/>
            <person name="Brannstrom I.O."/>
            <person name="Guillou S."/>
            <person name="Cros-Aarteil S."/>
            <person name="Calhoun S."/>
            <person name="Haridas S."/>
            <person name="Kuo A."/>
            <person name="Mondo S."/>
            <person name="Pangilinan J."/>
            <person name="Riley R."/>
            <person name="LaButti K."/>
            <person name="Andreopoulos B."/>
            <person name="Lipzen A."/>
            <person name="Chen C."/>
            <person name="Yan M."/>
            <person name="Daum C."/>
            <person name="Ng V."/>
            <person name="Clum A."/>
            <person name="Steindorff A."/>
            <person name="Ohm R.A."/>
            <person name="Martin F."/>
            <person name="Silar P."/>
            <person name="Natvig D.O."/>
            <person name="Lalanne C."/>
            <person name="Gautier V."/>
            <person name="Ament-Velasquez S.L."/>
            <person name="Kruys A."/>
            <person name="Hutchinson M.I."/>
            <person name="Powell A.J."/>
            <person name="Barry K."/>
            <person name="Miller A.N."/>
            <person name="Grigoriev I.V."/>
            <person name="Debuchy R."/>
            <person name="Gladieux P."/>
            <person name="Hiltunen Thoren M."/>
            <person name="Johannesson H."/>
        </authorList>
    </citation>
    <scope>NUCLEOTIDE SEQUENCE</scope>
    <source>
        <strain evidence="2">CBS 141.50</strain>
    </source>
</reference>
<keyword evidence="1" id="KW-1133">Transmembrane helix</keyword>
<keyword evidence="1" id="KW-0812">Transmembrane</keyword>
<dbReference type="AlphaFoldDB" id="A0AAN6ZK97"/>
<reference evidence="2" key="2">
    <citation type="submission" date="2023-05" db="EMBL/GenBank/DDBJ databases">
        <authorList>
            <consortium name="Lawrence Berkeley National Laboratory"/>
            <person name="Steindorff A."/>
            <person name="Hensen N."/>
            <person name="Bonometti L."/>
            <person name="Westerberg I."/>
            <person name="Brannstrom I.O."/>
            <person name="Guillou S."/>
            <person name="Cros-Aarteil S."/>
            <person name="Calhoun S."/>
            <person name="Haridas S."/>
            <person name="Kuo A."/>
            <person name="Mondo S."/>
            <person name="Pangilinan J."/>
            <person name="Riley R."/>
            <person name="Labutti K."/>
            <person name="Andreopoulos B."/>
            <person name="Lipzen A."/>
            <person name="Chen C."/>
            <person name="Yanf M."/>
            <person name="Daum C."/>
            <person name="Ng V."/>
            <person name="Clum A."/>
            <person name="Ohm R."/>
            <person name="Martin F."/>
            <person name="Silar P."/>
            <person name="Natvig D."/>
            <person name="Lalanne C."/>
            <person name="Gautier V."/>
            <person name="Ament-Velasquez S.L."/>
            <person name="Kruys A."/>
            <person name="Hutchinson M.I."/>
            <person name="Powell A.J."/>
            <person name="Barry K."/>
            <person name="Miller A.N."/>
            <person name="Grigoriev I.V."/>
            <person name="Debuchy R."/>
            <person name="Gladieux P."/>
            <person name="Thoren M.H."/>
            <person name="Johannesson H."/>
        </authorList>
    </citation>
    <scope>NUCLEOTIDE SEQUENCE</scope>
    <source>
        <strain evidence="2">CBS 141.50</strain>
    </source>
</reference>
<dbReference type="GeneID" id="87818548"/>